<evidence type="ECO:0000256" key="4">
    <source>
        <dbReference type="ARBA" id="ARBA00022729"/>
    </source>
</evidence>
<dbReference type="Gene3D" id="2.10.60.10">
    <property type="entry name" value="CD59"/>
    <property type="match status" value="1"/>
</dbReference>
<dbReference type="Pfam" id="PF00021">
    <property type="entry name" value="UPAR_LY6"/>
    <property type="match status" value="1"/>
</dbReference>
<evidence type="ECO:0000256" key="5">
    <source>
        <dbReference type="ARBA" id="ARBA00023136"/>
    </source>
</evidence>
<dbReference type="RefSeq" id="XP_073913646.1">
    <property type="nucleotide sequence ID" value="XM_074057545.1"/>
</dbReference>
<dbReference type="SUPFAM" id="SSF57302">
    <property type="entry name" value="Snake toxin-like"/>
    <property type="match status" value="1"/>
</dbReference>
<keyword evidence="4" id="KW-0732">Signal</keyword>
<evidence type="ECO:0000313" key="9">
    <source>
        <dbReference type="Proteomes" id="UP001732720"/>
    </source>
</evidence>
<keyword evidence="6" id="KW-0325">Glycoprotein</keyword>
<dbReference type="InterPro" id="IPR045860">
    <property type="entry name" value="Snake_toxin-like_sf"/>
</dbReference>
<sequence>MGGHRDALFCLFGAVLCLTGSQALQCHSFEHIYFGPFDLSAMKFSSVSCPQGCSEIVLSLDTGYRAPVTLVQKGCWTGPTTGPMQSKQDALPPDYAVVRGCATDFCNSDLRTHDALPNLSQAPDPPTLSGTECYACLGVHPEDCTPEKARRVQCHQDQSACFQGNGRMNIGNFSVPVYIRTCHRPSCTTMGTTSPWTAVNLQGSCCQGHLCNRNPMTQSFITSAAPASLRVPHTLALFLVAPLLALVMGGPLRLSP</sequence>
<dbReference type="PANTHER" id="PTHR10624:SF9">
    <property type="entry name" value="LY6_PLAUR DOMAIN-CONTAINING PROTEIN 5"/>
    <property type="match status" value="1"/>
</dbReference>
<dbReference type="PANTHER" id="PTHR10624">
    <property type="entry name" value="UROKINASE PLASMINOGEN ACTIVATOR SURFACE RECEPTOR-RELATED"/>
    <property type="match status" value="1"/>
</dbReference>
<evidence type="ECO:0000256" key="8">
    <source>
        <dbReference type="ARBA" id="ARBA00067857"/>
    </source>
</evidence>
<evidence type="ECO:0000313" key="10">
    <source>
        <dbReference type="RefSeq" id="XP_020027657.2"/>
    </source>
</evidence>
<evidence type="ECO:0000256" key="3">
    <source>
        <dbReference type="ARBA" id="ARBA00022622"/>
    </source>
</evidence>
<protein>
    <recommendedName>
        <fullName evidence="8">Ly6/PLAUR domain-containing protein 5</fullName>
    </recommendedName>
</protein>
<comment type="subcellular location">
    <subcellularLocation>
        <location evidence="1">Cell membrane</location>
        <topology evidence="1">Lipid-anchor</topology>
        <topology evidence="1">GPI-anchor</topology>
    </subcellularLocation>
</comment>
<keyword evidence="7" id="KW-0449">Lipoprotein</keyword>
<evidence type="ECO:0000256" key="6">
    <source>
        <dbReference type="ARBA" id="ARBA00023180"/>
    </source>
</evidence>
<proteinExistence type="predicted"/>
<keyword evidence="2" id="KW-1003">Cell membrane</keyword>
<name>A0A8B7V8E9_CASCN</name>
<dbReference type="FunFam" id="2.10.60.10:FF:000020">
    <property type="entry name" value="LY6/PLAUR domain containing 5"/>
    <property type="match status" value="1"/>
</dbReference>
<keyword evidence="9" id="KW-1185">Reference proteome</keyword>
<dbReference type="CTD" id="284348"/>
<organism evidence="10">
    <name type="scientific">Castor canadensis</name>
    <name type="common">American beaver</name>
    <dbReference type="NCBI Taxonomy" id="51338"/>
    <lineage>
        <taxon>Eukaryota</taxon>
        <taxon>Metazoa</taxon>
        <taxon>Chordata</taxon>
        <taxon>Craniata</taxon>
        <taxon>Vertebrata</taxon>
        <taxon>Euteleostomi</taxon>
        <taxon>Mammalia</taxon>
        <taxon>Eutheria</taxon>
        <taxon>Euarchontoglires</taxon>
        <taxon>Glires</taxon>
        <taxon>Rodentia</taxon>
        <taxon>Castorimorpha</taxon>
        <taxon>Castoridae</taxon>
        <taxon>Castor</taxon>
    </lineage>
</organism>
<evidence type="ECO:0000256" key="7">
    <source>
        <dbReference type="ARBA" id="ARBA00023288"/>
    </source>
</evidence>
<dbReference type="InterPro" id="IPR018363">
    <property type="entry name" value="CD59_antigen_CS"/>
</dbReference>
<evidence type="ECO:0000256" key="1">
    <source>
        <dbReference type="ARBA" id="ARBA00004609"/>
    </source>
</evidence>
<keyword evidence="3" id="KW-0336">GPI-anchor</keyword>
<dbReference type="GO" id="GO:0098552">
    <property type="term" value="C:side of membrane"/>
    <property type="evidence" value="ECO:0007669"/>
    <property type="project" value="UniProtKB-KW"/>
</dbReference>
<dbReference type="GO" id="GO:0005886">
    <property type="term" value="C:plasma membrane"/>
    <property type="evidence" value="ECO:0007669"/>
    <property type="project" value="UniProtKB-SubCell"/>
</dbReference>
<dbReference type="CDD" id="cd23566">
    <property type="entry name" value="TFP_LU_ECD_LYPD5_rpt2"/>
    <property type="match status" value="1"/>
</dbReference>
<dbReference type="RefSeq" id="XP_020027657.2">
    <property type="nucleotide sequence ID" value="XM_020172068.2"/>
</dbReference>
<dbReference type="InterPro" id="IPR016054">
    <property type="entry name" value="LY6_UPA_recep-like"/>
</dbReference>
<dbReference type="KEGG" id="ccan:109691854"/>
<dbReference type="GeneID" id="109691854"/>
<accession>A0A8B7V8E9</accession>
<gene>
    <name evidence="10" type="primary">Lypd5</name>
</gene>
<reference evidence="10" key="1">
    <citation type="submission" date="2025-08" db="UniProtKB">
        <authorList>
            <consortium name="RefSeq"/>
        </authorList>
    </citation>
    <scope>IDENTIFICATION</scope>
</reference>
<evidence type="ECO:0000256" key="2">
    <source>
        <dbReference type="ARBA" id="ARBA00022475"/>
    </source>
</evidence>
<dbReference type="PROSITE" id="PS00983">
    <property type="entry name" value="LY6_UPAR"/>
    <property type="match status" value="1"/>
</dbReference>
<dbReference type="OrthoDB" id="9445109at2759"/>
<dbReference type="Proteomes" id="UP001732720">
    <property type="component" value="Chromosome 16"/>
</dbReference>
<keyword evidence="5" id="KW-0472">Membrane</keyword>
<dbReference type="CDD" id="cd23565">
    <property type="entry name" value="TFP_LU_ECD_LYPD5_rpt1"/>
    <property type="match status" value="1"/>
</dbReference>
<dbReference type="AlphaFoldDB" id="A0A8B7V8E9"/>